<dbReference type="GO" id="GO:0003735">
    <property type="term" value="F:structural constituent of ribosome"/>
    <property type="evidence" value="ECO:0007669"/>
    <property type="project" value="InterPro"/>
</dbReference>
<keyword evidence="3 9" id="KW-0689">Ribosomal protein</keyword>
<evidence type="ECO:0000256" key="4">
    <source>
        <dbReference type="ARBA" id="ARBA00023128"/>
    </source>
</evidence>
<name>A0A348G6L7_9CRYP</name>
<reference evidence="9" key="1">
    <citation type="journal article" date="2018" name="BMC Biol.">
        <title>Nuclear genome sequence of the plastid-lacking cryptomonad Goniomonas avonlea provides insights into the evolution of secondary plastids.</title>
        <authorList>
            <person name="Cenci U."/>
            <person name="Sibbald S.J."/>
            <person name="Curtis B.A."/>
            <person name="Kamikawa R."/>
            <person name="Eme L."/>
            <person name="Moog D."/>
            <person name="Henrissat B."/>
            <person name="Marechal E."/>
            <person name="Chabi M."/>
            <person name="Djemiel C."/>
            <person name="Roger A.J."/>
            <person name="Kim E."/>
            <person name="Archibald J.M."/>
        </authorList>
    </citation>
    <scope>NUCLEOTIDE SEQUENCE</scope>
</reference>
<comment type="similarity">
    <text evidence="2">Belongs to the universal ribosomal protein uL2 family.</text>
</comment>
<dbReference type="SUPFAM" id="SSF50249">
    <property type="entry name" value="Nucleic acid-binding proteins"/>
    <property type="match status" value="1"/>
</dbReference>
<dbReference type="GO" id="GO:0032543">
    <property type="term" value="P:mitochondrial translation"/>
    <property type="evidence" value="ECO:0007669"/>
    <property type="project" value="TreeGrafter"/>
</dbReference>
<dbReference type="PANTHER" id="PTHR13691">
    <property type="entry name" value="RIBOSOMAL PROTEIN L2"/>
    <property type="match status" value="1"/>
</dbReference>
<feature type="domain" description="Large ribosomal subunit protein uL2 C-terminal" evidence="7">
    <location>
        <begin position="129"/>
        <end position="252"/>
    </location>
</feature>
<dbReference type="Pfam" id="PF03947">
    <property type="entry name" value="Ribosomal_L2_C"/>
    <property type="match status" value="1"/>
</dbReference>
<dbReference type="EMBL" id="AP018919">
    <property type="protein sequence ID" value="BBF98314.1"/>
    <property type="molecule type" value="Genomic_DNA"/>
</dbReference>
<dbReference type="PIRSF" id="PIRSF002158">
    <property type="entry name" value="Ribosomal_L2"/>
    <property type="match status" value="1"/>
</dbReference>
<dbReference type="Gene3D" id="4.10.950.10">
    <property type="entry name" value="Ribosomal protein L2, domain 3"/>
    <property type="match status" value="1"/>
</dbReference>
<dbReference type="Gene3D" id="2.40.50.140">
    <property type="entry name" value="Nucleic acid-binding proteins"/>
    <property type="match status" value="1"/>
</dbReference>
<comment type="subcellular location">
    <subcellularLocation>
        <location evidence="1">Mitochondrion</location>
    </subcellularLocation>
</comment>
<evidence type="ECO:0000256" key="5">
    <source>
        <dbReference type="ARBA" id="ARBA00023274"/>
    </source>
</evidence>
<dbReference type="AlphaFoldDB" id="A0A348G6L7"/>
<dbReference type="InterPro" id="IPR022666">
    <property type="entry name" value="Ribosomal_uL2_RNA-bd_dom"/>
</dbReference>
<dbReference type="InterPro" id="IPR022671">
    <property type="entry name" value="Ribosomal_uL2_CS"/>
</dbReference>
<evidence type="ECO:0000256" key="3">
    <source>
        <dbReference type="ARBA" id="ARBA00022980"/>
    </source>
</evidence>
<dbReference type="InterPro" id="IPR002171">
    <property type="entry name" value="Ribosomal_uL2"/>
</dbReference>
<gene>
    <name evidence="9" type="primary">rpl2</name>
</gene>
<dbReference type="GO" id="GO:0005762">
    <property type="term" value="C:mitochondrial large ribosomal subunit"/>
    <property type="evidence" value="ECO:0007669"/>
    <property type="project" value="TreeGrafter"/>
</dbReference>
<evidence type="ECO:0000256" key="6">
    <source>
        <dbReference type="SAM" id="MobiDB-lite"/>
    </source>
</evidence>
<sequence>MKKLTCGLIHSGGRNHSGKIVSFCRGGGRKQLTRSVLYHREMHPILGCGASFISGVVESFEDDSHGFRKLALVKWDLSNLLSLKKVSTIQHWSYILATVNMRCGQRVFFRKNLALLRSNTMSSLIRERFYFGNAYPLSVLTIGSSICNIGGRFARSGGTFGRLLEKHSNGSTLIKLPSGKNKIVSGKMVATLGIIDCKSKVTHKYILAGDMRNNGWRPKVRGVAMNPFDHPHGGGEGKSSGGRPSVTPWAKPAHGVSTRKLVRGTFF</sequence>
<protein>
    <submittedName>
        <fullName evidence="9">Ribosomal protein L2</fullName>
    </submittedName>
</protein>
<dbReference type="InterPro" id="IPR008991">
    <property type="entry name" value="Translation_prot_SH3-like_sf"/>
</dbReference>
<dbReference type="PROSITE" id="PS00467">
    <property type="entry name" value="RIBOSOMAL_L2"/>
    <property type="match status" value="1"/>
</dbReference>
<geneLocation type="mitochondrion" evidence="9"/>
<dbReference type="InterPro" id="IPR022669">
    <property type="entry name" value="Ribosomal_uL2_C"/>
</dbReference>
<dbReference type="PANTHER" id="PTHR13691:SF72">
    <property type="entry name" value="EXPRESSED PROTEIN"/>
    <property type="match status" value="1"/>
</dbReference>
<dbReference type="SUPFAM" id="SSF50104">
    <property type="entry name" value="Translation proteins SH3-like domain"/>
    <property type="match status" value="1"/>
</dbReference>
<evidence type="ECO:0000259" key="7">
    <source>
        <dbReference type="SMART" id="SM01382"/>
    </source>
</evidence>
<dbReference type="InterPro" id="IPR014722">
    <property type="entry name" value="Rib_uL2_dom2"/>
</dbReference>
<proteinExistence type="inferred from homology"/>
<feature type="domain" description="Large ribosomal subunit protein uL2 RNA-binding" evidence="8">
    <location>
        <begin position="13"/>
        <end position="109"/>
    </location>
</feature>
<dbReference type="InterPro" id="IPR012340">
    <property type="entry name" value="NA-bd_OB-fold"/>
</dbReference>
<dbReference type="GO" id="GO:0003723">
    <property type="term" value="F:RNA binding"/>
    <property type="evidence" value="ECO:0007669"/>
    <property type="project" value="TreeGrafter"/>
</dbReference>
<dbReference type="Pfam" id="PF00181">
    <property type="entry name" value="Ribosomal_L2_N"/>
    <property type="match status" value="1"/>
</dbReference>
<organism evidence="9">
    <name type="scientific">Goniomonas avonlea</name>
    <dbReference type="NCBI Taxonomy" id="1255295"/>
    <lineage>
        <taxon>Eukaryota</taxon>
        <taxon>Cryptophyceae</taxon>
        <taxon>Cyathomonadacea</taxon>
        <taxon>Goniomonadaceae</taxon>
        <taxon>Goniomonas</taxon>
    </lineage>
</organism>
<evidence type="ECO:0000259" key="8">
    <source>
        <dbReference type="SMART" id="SM01383"/>
    </source>
</evidence>
<evidence type="ECO:0000313" key="9">
    <source>
        <dbReference type="EMBL" id="BBF98314.1"/>
    </source>
</evidence>
<keyword evidence="5" id="KW-0687">Ribonucleoprotein</keyword>
<feature type="region of interest" description="Disordered" evidence="6">
    <location>
        <begin position="227"/>
        <end position="254"/>
    </location>
</feature>
<evidence type="ECO:0000256" key="2">
    <source>
        <dbReference type="ARBA" id="ARBA00005636"/>
    </source>
</evidence>
<accession>A0A348G6L7</accession>
<evidence type="ECO:0000256" key="1">
    <source>
        <dbReference type="ARBA" id="ARBA00004173"/>
    </source>
</evidence>
<dbReference type="SMART" id="SM01382">
    <property type="entry name" value="Ribosomal_L2_C"/>
    <property type="match status" value="1"/>
</dbReference>
<keyword evidence="4 9" id="KW-0496">Mitochondrion</keyword>
<dbReference type="Gene3D" id="2.30.30.30">
    <property type="match status" value="1"/>
</dbReference>
<dbReference type="InterPro" id="IPR014726">
    <property type="entry name" value="Ribosomal_uL2_dom3"/>
</dbReference>
<dbReference type="SMART" id="SM01383">
    <property type="entry name" value="Ribosomal_L2"/>
    <property type="match status" value="1"/>
</dbReference>